<dbReference type="Proteomes" id="UP000016567">
    <property type="component" value="Unassembled WGS sequence"/>
</dbReference>
<feature type="signal peptide" evidence="1">
    <location>
        <begin position="1"/>
        <end position="21"/>
    </location>
</feature>
<dbReference type="InterPro" id="IPR027268">
    <property type="entry name" value="Peptidase_M4/M1_CTD_sf"/>
</dbReference>
<dbReference type="AlphaFoldDB" id="U3C8V3"/>
<evidence type="ECO:0008006" key="4">
    <source>
        <dbReference type="Google" id="ProtNLM"/>
    </source>
</evidence>
<name>U3C8V3_9VIBR</name>
<evidence type="ECO:0000256" key="1">
    <source>
        <dbReference type="SAM" id="SignalP"/>
    </source>
</evidence>
<keyword evidence="3" id="KW-1185">Reference proteome</keyword>
<evidence type="ECO:0000313" key="2">
    <source>
        <dbReference type="EMBL" id="GAD74838.1"/>
    </source>
</evidence>
<gene>
    <name evidence="2" type="ORF">VAZ01S_016_00220</name>
</gene>
<sequence length="385" mass="44061">MKLKKVTFAIFTLLSSNILSAEEISYLGFGGTMKTGLYIYGQSEMADKVLYATRSNVDNKICLLSNQYFEIRNGWEDTSSGGSINTSDYYPSMPVSFVCPDGNREMVIHEPDFRNKSFSPINDTWYILNSSIGFYQQMAGELPMKEKITVISHYFAGENAQYVREDKPADHGYEKFRNHILISDGNMSPTTNSEYIYSNGASSDTVIHELTHAYTAKPGHAFETMDFLHNSVNAWSEHFSDIVAEYYQYKESGQVDFIHNMDRVKCISEQDIDCRLYIRNFKEPIYKSIAEALTSEGKEDIDQFSIHTSAEILGYAFYSLIHEGIFTFDELMQVFVHAEKHNWKPNTDSDIYYFTHGLLSSAESLGYSDKVPYMIDIYTQTGFLE</sequence>
<feature type="chain" id="PRO_5004639245" description="Peptidase M4 C-terminal domain-containing protein" evidence="1">
    <location>
        <begin position="22"/>
        <end position="385"/>
    </location>
</feature>
<keyword evidence="1" id="KW-0732">Signal</keyword>
<dbReference type="RefSeq" id="WP_021708618.1">
    <property type="nucleotide sequence ID" value="NZ_BAOB01000376.1"/>
</dbReference>
<dbReference type="SUPFAM" id="SSF55486">
    <property type="entry name" value="Metalloproteases ('zincins'), catalytic domain"/>
    <property type="match status" value="1"/>
</dbReference>
<evidence type="ECO:0000313" key="3">
    <source>
        <dbReference type="Proteomes" id="UP000016567"/>
    </source>
</evidence>
<organism evidence="2 3">
    <name type="scientific">Vibrio azureus NBRC 104587</name>
    <dbReference type="NCBI Taxonomy" id="1219077"/>
    <lineage>
        <taxon>Bacteria</taxon>
        <taxon>Pseudomonadati</taxon>
        <taxon>Pseudomonadota</taxon>
        <taxon>Gammaproteobacteria</taxon>
        <taxon>Vibrionales</taxon>
        <taxon>Vibrionaceae</taxon>
        <taxon>Vibrio</taxon>
    </lineage>
</organism>
<dbReference type="Gene3D" id="1.10.390.10">
    <property type="entry name" value="Neutral Protease Domain 2"/>
    <property type="match status" value="1"/>
</dbReference>
<dbReference type="OrthoDB" id="7054170at2"/>
<protein>
    <recommendedName>
        <fullName evidence="4">Peptidase M4 C-terminal domain-containing protein</fullName>
    </recommendedName>
</protein>
<dbReference type="EMBL" id="BATL01000016">
    <property type="protein sequence ID" value="GAD74838.1"/>
    <property type="molecule type" value="Genomic_DNA"/>
</dbReference>
<proteinExistence type="predicted"/>
<reference evidence="2 3" key="1">
    <citation type="submission" date="2013-09" db="EMBL/GenBank/DDBJ databases">
        <title>Whole genome shotgun sequence of Vibrio azureus NBRC 104587.</title>
        <authorList>
            <person name="Isaki S."/>
            <person name="Hosoyama A."/>
            <person name="Numata M."/>
            <person name="Hashimoto M."/>
            <person name="Hosoyama Y."/>
            <person name="Tsuchikane K."/>
            <person name="Noguchi M."/>
            <person name="Hirakata S."/>
            <person name="Ichikawa N."/>
            <person name="Ohji S."/>
            <person name="Yamazoe A."/>
            <person name="Fujita N."/>
        </authorList>
    </citation>
    <scope>NUCLEOTIDE SEQUENCE [LARGE SCALE GENOMIC DNA]</scope>
    <source>
        <strain evidence="2 3">NBRC 104587</strain>
    </source>
</reference>
<accession>U3C8V3</accession>
<dbReference type="Gene3D" id="3.10.170.10">
    <property type="match status" value="1"/>
</dbReference>
<comment type="caution">
    <text evidence="2">The sequence shown here is derived from an EMBL/GenBank/DDBJ whole genome shotgun (WGS) entry which is preliminary data.</text>
</comment>